<gene>
    <name evidence="2" type="ORF">BOTNAR_0172g00290</name>
</gene>
<dbReference type="InterPro" id="IPR052895">
    <property type="entry name" value="HetReg/Transcr_Mod"/>
</dbReference>
<comment type="caution">
    <text evidence="2">The sequence shown here is derived from an EMBL/GenBank/DDBJ whole genome shotgun (WGS) entry which is preliminary data.</text>
</comment>
<dbReference type="Pfam" id="PF06985">
    <property type="entry name" value="HET"/>
    <property type="match status" value="1"/>
</dbReference>
<feature type="domain" description="Heterokaryon incompatibility" evidence="1">
    <location>
        <begin position="53"/>
        <end position="210"/>
    </location>
</feature>
<accession>A0A4Z1IH73</accession>
<dbReference type="PANTHER" id="PTHR24148">
    <property type="entry name" value="ANKYRIN REPEAT DOMAIN-CONTAINING PROTEIN 39 HOMOLOG-RELATED"/>
    <property type="match status" value="1"/>
</dbReference>
<sequence>MEDIQQYQYTALLEPDAFRIIVIHPALSIESPLSFSLIYSTLFHYDQSLIDHYISLSYVWGDANNRKIILVDQKPLLINASLDSALRHLRDKKEDLAIWADGVCINQSDSEEKNKQVSLMSLIYEVARHTVIFLGETPSETDEIFKLLDSPMSSMTKRTKPGFLSNARKSYTTDQTFDLHSEEYTKSKIDDLIRQVINMSWFKRIWILQELILSGDPWVQVGFHRLRWTDFTSLIFDSKHDSASVKSPNYNVLNYMRMLRENFISGTPDSFGPCDYLLNILHSRRGYGVFDPRDMLYGHLALFANQSKSDNPEIEKLVEIDYRKSIADVYTDLALYILNRQCNFEFLSHVEDVNFEERKHNLPTWVPDWTSKGISRKMKGSWGGSRIHDVGDIHVVLGEKAVLGCIGTRVGSVEVIKNDIPEREDVIGLCRLIKSFRREKFCTDKIILGFVCKHFCAWFDTSDISPYGPIPEEMETLLEDAYSSAIKSFFQRMELICRIADPADLEPLRNYSEVLEVIRHPKDLWMYILMAMTDVSGNFFRGKKLAGLGNGKIALVGVRAEVGDGIWSFNGEEEGPYYLLRGFNGDEGAELIEKKEKDRENDSRAEMDRKFEEFFERKKKEVMEKYVDCGDDGRILWHNSVVKKGECVLVLVKRAYLWMENSLLRAAQVLAKLGGEGENDEGGKRNRNKQLQENLKRKMETVVGNLLKDMTRPSKFYSAPKFEMKHGEVNLLKTDVGGVGTGTGGVNHVWYVGECIFGSELRFHLRYEDYDKNKSMGRERDREMKMVRETGFHSRHEAHDSKRDREKDKRKMELFKNIEKMREWWKLGLGVPSESLDDEGEYDEGWLEDRLEQWKGWHGNHLSPKVFYSLDSEDLEDPYDPEYANDVARVQRRVDMEDWKEFTNSARFEILAIH</sequence>
<dbReference type="STRING" id="278944.A0A4Z1IH73"/>
<keyword evidence="3" id="KW-1185">Reference proteome</keyword>
<organism evidence="2 3">
    <name type="scientific">Botryotinia narcissicola</name>
    <dbReference type="NCBI Taxonomy" id="278944"/>
    <lineage>
        <taxon>Eukaryota</taxon>
        <taxon>Fungi</taxon>
        <taxon>Dikarya</taxon>
        <taxon>Ascomycota</taxon>
        <taxon>Pezizomycotina</taxon>
        <taxon>Leotiomycetes</taxon>
        <taxon>Helotiales</taxon>
        <taxon>Sclerotiniaceae</taxon>
        <taxon>Botryotinia</taxon>
    </lineage>
</organism>
<evidence type="ECO:0000259" key="1">
    <source>
        <dbReference type="Pfam" id="PF06985"/>
    </source>
</evidence>
<dbReference type="InterPro" id="IPR010730">
    <property type="entry name" value="HET"/>
</dbReference>
<reference evidence="2 3" key="1">
    <citation type="submission" date="2017-12" db="EMBL/GenBank/DDBJ databases">
        <title>Comparative genomics of Botrytis spp.</title>
        <authorList>
            <person name="Valero-Jimenez C.A."/>
            <person name="Tapia P."/>
            <person name="Veloso J."/>
            <person name="Silva-Moreno E."/>
            <person name="Staats M."/>
            <person name="Valdes J.H."/>
            <person name="Van Kan J.A.L."/>
        </authorList>
    </citation>
    <scope>NUCLEOTIDE SEQUENCE [LARGE SCALE GENOMIC DNA]</scope>
    <source>
        <strain evidence="2 3">MUCL2120</strain>
    </source>
</reference>
<dbReference type="EMBL" id="PQXJ01000172">
    <property type="protein sequence ID" value="TGO58942.1"/>
    <property type="molecule type" value="Genomic_DNA"/>
</dbReference>
<dbReference type="OrthoDB" id="2157530at2759"/>
<dbReference type="PANTHER" id="PTHR24148:SF73">
    <property type="entry name" value="HET DOMAIN PROTEIN (AFU_ORTHOLOGUE AFUA_8G01020)"/>
    <property type="match status" value="1"/>
</dbReference>
<evidence type="ECO:0000313" key="2">
    <source>
        <dbReference type="EMBL" id="TGO58942.1"/>
    </source>
</evidence>
<dbReference type="AlphaFoldDB" id="A0A4Z1IH73"/>
<protein>
    <recommendedName>
        <fullName evidence="1">Heterokaryon incompatibility domain-containing protein</fullName>
    </recommendedName>
</protein>
<proteinExistence type="predicted"/>
<dbReference type="Proteomes" id="UP000297452">
    <property type="component" value="Unassembled WGS sequence"/>
</dbReference>
<name>A0A4Z1IH73_9HELO</name>
<evidence type="ECO:0000313" key="3">
    <source>
        <dbReference type="Proteomes" id="UP000297452"/>
    </source>
</evidence>